<dbReference type="Proteomes" id="UP000001695">
    <property type="component" value="Chromosome"/>
</dbReference>
<accession>B2IHA6</accession>
<dbReference type="OrthoDB" id="9811293at2"/>
<protein>
    <submittedName>
        <fullName evidence="2">Membrane protein-like protein</fullName>
    </submittedName>
</protein>
<feature type="transmembrane region" description="Helical" evidence="1">
    <location>
        <begin position="12"/>
        <end position="33"/>
    </location>
</feature>
<evidence type="ECO:0000313" key="2">
    <source>
        <dbReference type="EMBL" id="ACB95891.1"/>
    </source>
</evidence>
<dbReference type="KEGG" id="bid:Bind_2275"/>
<sequence length="295" mass="32405">MQRFRVDSVRRSLTNIATWSCFTVLLLLIIAFGGGTGSAAQLTAALSILALAVHAVIALGWVEATVFAAICLTVTFVMENIGVLTGFPFGRYTFIVGRDMPHIGVIPMIVGPLYFGMGYASWVIASLLIGFRVERPQSVYALIAVPLISAFVMTQWDVVMDPSASTLSGAWIWYNSGGYFGVPLSNFLGWLLVTWLYFQGFAIYSYKRRRHDAYPLFYRLFWSLPILLYLAAGLCRLPPLLASDSTLVDAAGHIWSAADIRETAVIAMLFTMVPTSLLALLRLVGPEGCRLSRKG</sequence>
<feature type="transmembrane region" description="Helical" evidence="1">
    <location>
        <begin position="138"/>
        <end position="156"/>
    </location>
</feature>
<keyword evidence="3" id="KW-1185">Reference proteome</keyword>
<dbReference type="PANTHER" id="PTHR39419">
    <property type="entry name" value="SLL0814 PROTEIN"/>
    <property type="match status" value="1"/>
</dbReference>
<dbReference type="HOGENOM" id="CLU_081195_0_0_5"/>
<dbReference type="eggNOG" id="COG2324">
    <property type="taxonomic scope" value="Bacteria"/>
</dbReference>
<dbReference type="EMBL" id="CP001016">
    <property type="protein sequence ID" value="ACB95891.1"/>
    <property type="molecule type" value="Genomic_DNA"/>
</dbReference>
<evidence type="ECO:0000256" key="1">
    <source>
        <dbReference type="SAM" id="Phobius"/>
    </source>
</evidence>
<feature type="transmembrane region" description="Helical" evidence="1">
    <location>
        <begin position="39"/>
        <end position="59"/>
    </location>
</feature>
<dbReference type="InterPro" id="IPR007354">
    <property type="entry name" value="CruF-like"/>
</dbReference>
<organism evidence="2 3">
    <name type="scientific">Beijerinckia indica subsp. indica (strain ATCC 9039 / DSM 1715 / NCIMB 8712)</name>
    <dbReference type="NCBI Taxonomy" id="395963"/>
    <lineage>
        <taxon>Bacteria</taxon>
        <taxon>Pseudomonadati</taxon>
        <taxon>Pseudomonadota</taxon>
        <taxon>Alphaproteobacteria</taxon>
        <taxon>Hyphomicrobiales</taxon>
        <taxon>Beijerinckiaceae</taxon>
        <taxon>Beijerinckia</taxon>
    </lineage>
</organism>
<reference evidence="2 3" key="2">
    <citation type="journal article" date="2010" name="J. Bacteriol.">
        <title>Complete genome sequence of Beijerinckia indica subsp. indica.</title>
        <authorList>
            <person name="Tamas I."/>
            <person name="Dedysh S.N."/>
            <person name="Liesack W."/>
            <person name="Stott M.B."/>
            <person name="Alam M."/>
            <person name="Murrell J.C."/>
            <person name="Dunfield P.F."/>
        </authorList>
    </citation>
    <scope>NUCLEOTIDE SEQUENCE [LARGE SCALE GENOMIC DNA]</scope>
    <source>
        <strain evidence="3">ATCC 9039 / DSM 1715 / NCIMB 8712</strain>
    </source>
</reference>
<dbReference type="PANTHER" id="PTHR39419:SF1">
    <property type="entry name" value="SLL0814 PROTEIN"/>
    <property type="match status" value="1"/>
</dbReference>
<evidence type="ECO:0000313" key="3">
    <source>
        <dbReference type="Proteomes" id="UP000001695"/>
    </source>
</evidence>
<feature type="transmembrane region" description="Helical" evidence="1">
    <location>
        <begin position="66"/>
        <end position="89"/>
    </location>
</feature>
<keyword evidence="1" id="KW-1133">Transmembrane helix</keyword>
<keyword evidence="1" id="KW-0472">Membrane</keyword>
<keyword evidence="1" id="KW-0812">Transmembrane</keyword>
<gene>
    <name evidence="2" type="ordered locus">Bind_2275</name>
</gene>
<feature type="transmembrane region" description="Helical" evidence="1">
    <location>
        <begin position="264"/>
        <end position="284"/>
    </location>
</feature>
<feature type="transmembrane region" description="Helical" evidence="1">
    <location>
        <begin position="216"/>
        <end position="234"/>
    </location>
</feature>
<proteinExistence type="predicted"/>
<name>B2IHA6_BEII9</name>
<dbReference type="AlphaFoldDB" id="B2IHA6"/>
<feature type="transmembrane region" description="Helical" evidence="1">
    <location>
        <begin position="187"/>
        <end position="204"/>
    </location>
</feature>
<reference evidence="3" key="1">
    <citation type="submission" date="2008-03" db="EMBL/GenBank/DDBJ databases">
        <title>Complete sequence of chromosome of Beijerinckia indica subsp. indica ATCC 9039.</title>
        <authorList>
            <consortium name="US DOE Joint Genome Institute"/>
            <person name="Copeland A."/>
            <person name="Lucas S."/>
            <person name="Lapidus A."/>
            <person name="Glavina del Rio T."/>
            <person name="Dalin E."/>
            <person name="Tice H."/>
            <person name="Bruce D."/>
            <person name="Goodwin L."/>
            <person name="Pitluck S."/>
            <person name="LaButti K."/>
            <person name="Schmutz J."/>
            <person name="Larimer F."/>
            <person name="Land M."/>
            <person name="Hauser L."/>
            <person name="Kyrpides N."/>
            <person name="Mikhailova N."/>
            <person name="Dunfield P.F."/>
            <person name="Dedysh S.N."/>
            <person name="Liesack W."/>
            <person name="Saw J.H."/>
            <person name="Alam M."/>
            <person name="Chen Y."/>
            <person name="Murrell J.C."/>
            <person name="Richardson P."/>
        </authorList>
    </citation>
    <scope>NUCLEOTIDE SEQUENCE [LARGE SCALE GENOMIC DNA]</scope>
    <source>
        <strain evidence="3">ATCC 9039 / DSM 1715 / NCIMB 8712</strain>
    </source>
</reference>
<dbReference type="Pfam" id="PF04240">
    <property type="entry name" value="Caroten_synth"/>
    <property type="match status" value="1"/>
</dbReference>
<feature type="transmembrane region" description="Helical" evidence="1">
    <location>
        <begin position="109"/>
        <end position="131"/>
    </location>
</feature>